<dbReference type="Gene3D" id="3.40.30.10">
    <property type="entry name" value="Glutaredoxin"/>
    <property type="match status" value="1"/>
</dbReference>
<dbReference type="Pfam" id="PF00578">
    <property type="entry name" value="AhpC-TSA"/>
    <property type="match status" value="1"/>
</dbReference>
<evidence type="ECO:0000313" key="3">
    <source>
        <dbReference type="EMBL" id="MFC0591994.1"/>
    </source>
</evidence>
<comment type="caution">
    <text evidence="3">The sequence shown here is derived from an EMBL/GenBank/DDBJ whole genome shotgun (WGS) entry which is preliminary data.</text>
</comment>
<keyword evidence="3" id="KW-0575">Peroxidase</keyword>
<dbReference type="GO" id="GO:0140824">
    <property type="term" value="F:thioredoxin-dependent peroxiredoxin activity"/>
    <property type="evidence" value="ECO:0007669"/>
    <property type="project" value="UniProtKB-EC"/>
</dbReference>
<feature type="domain" description="Thioredoxin" evidence="2">
    <location>
        <begin position="19"/>
        <end position="172"/>
    </location>
</feature>
<protein>
    <submittedName>
        <fullName evidence="3">Peroxiredoxin family protein</fullName>
        <ecNumber evidence="3">1.11.1.24</ecNumber>
    </submittedName>
</protein>
<proteinExistence type="predicted"/>
<evidence type="ECO:0000313" key="4">
    <source>
        <dbReference type="Proteomes" id="UP001589834"/>
    </source>
</evidence>
<reference evidence="3 4" key="1">
    <citation type="submission" date="2024-09" db="EMBL/GenBank/DDBJ databases">
        <authorList>
            <person name="Sun Q."/>
            <person name="Mori K."/>
        </authorList>
    </citation>
    <scope>NUCLEOTIDE SEQUENCE [LARGE SCALE GENOMIC DNA]</scope>
    <source>
        <strain evidence="3 4">NCAIM B.02336</strain>
    </source>
</reference>
<dbReference type="CDD" id="cd02966">
    <property type="entry name" value="TlpA_like_family"/>
    <property type="match status" value="1"/>
</dbReference>
<dbReference type="SUPFAM" id="SSF52833">
    <property type="entry name" value="Thioredoxin-like"/>
    <property type="match status" value="1"/>
</dbReference>
<keyword evidence="3" id="KW-0560">Oxidoreductase</keyword>
<organism evidence="3 4">
    <name type="scientific">Ottowia pentelensis</name>
    <dbReference type="NCBI Taxonomy" id="511108"/>
    <lineage>
        <taxon>Bacteria</taxon>
        <taxon>Pseudomonadati</taxon>
        <taxon>Pseudomonadota</taxon>
        <taxon>Betaproteobacteria</taxon>
        <taxon>Burkholderiales</taxon>
        <taxon>Comamonadaceae</taxon>
        <taxon>Ottowia</taxon>
    </lineage>
</organism>
<evidence type="ECO:0000256" key="1">
    <source>
        <dbReference type="SAM" id="MobiDB-lite"/>
    </source>
</evidence>
<feature type="region of interest" description="Disordered" evidence="1">
    <location>
        <begin position="1"/>
        <end position="21"/>
    </location>
</feature>
<dbReference type="PANTHER" id="PTHR42852">
    <property type="entry name" value="THIOL:DISULFIDE INTERCHANGE PROTEIN DSBE"/>
    <property type="match status" value="1"/>
</dbReference>
<dbReference type="RefSeq" id="WP_377480694.1">
    <property type="nucleotide sequence ID" value="NZ_JBHLTN010000007.1"/>
</dbReference>
<dbReference type="InterPro" id="IPR050553">
    <property type="entry name" value="Thioredoxin_ResA/DsbE_sf"/>
</dbReference>
<dbReference type="InterPro" id="IPR000866">
    <property type="entry name" value="AhpC/TSA"/>
</dbReference>
<sequence length="174" mass="18883">MAAIGGGRRANVAHASTPQAYGPPAPEWEVAQWFNRDTPLTLADLRGQVVMLHAFQMLCPACVRLATPQAQQVHEQFGGQGLTVVGLHTVFEHHEAMRPVSLEAYIHENRLRFAIGVDQPDGHGGLPRTMRTYGMQGTPTLILIDRQGRVRQHSFGHVPDLALGAALGTLLAEG</sequence>
<evidence type="ECO:0000259" key="2">
    <source>
        <dbReference type="PROSITE" id="PS51352"/>
    </source>
</evidence>
<dbReference type="InterPro" id="IPR036249">
    <property type="entry name" value="Thioredoxin-like_sf"/>
</dbReference>
<dbReference type="EC" id="1.11.1.24" evidence="3"/>
<dbReference type="Proteomes" id="UP001589834">
    <property type="component" value="Unassembled WGS sequence"/>
</dbReference>
<dbReference type="PROSITE" id="PS51352">
    <property type="entry name" value="THIOREDOXIN_2"/>
    <property type="match status" value="1"/>
</dbReference>
<name>A0ABV6PQ78_9BURK</name>
<accession>A0ABV6PQ78</accession>
<dbReference type="EMBL" id="JBHLTN010000007">
    <property type="protein sequence ID" value="MFC0591994.1"/>
    <property type="molecule type" value="Genomic_DNA"/>
</dbReference>
<dbReference type="InterPro" id="IPR013766">
    <property type="entry name" value="Thioredoxin_domain"/>
</dbReference>
<dbReference type="PANTHER" id="PTHR42852:SF13">
    <property type="entry name" value="PROTEIN DIPZ"/>
    <property type="match status" value="1"/>
</dbReference>
<gene>
    <name evidence="3" type="ORF">ACFFGG_05430</name>
</gene>
<keyword evidence="4" id="KW-1185">Reference proteome</keyword>